<comment type="caution">
    <text evidence="3">The sequence shown here is derived from an EMBL/GenBank/DDBJ whole genome shotgun (WGS) entry which is preliminary data.</text>
</comment>
<dbReference type="EMBL" id="LJKE01000051">
    <property type="protein sequence ID" value="KZD64261.1"/>
    <property type="molecule type" value="Genomic_DNA"/>
</dbReference>
<gene>
    <name evidence="3" type="ORF">B4088_3030</name>
</gene>
<dbReference type="AlphaFoldDB" id="A0A164NIS8"/>
<organism evidence="3 4">
    <name type="scientific">Bacillus cereus</name>
    <dbReference type="NCBI Taxonomy" id="1396"/>
    <lineage>
        <taxon>Bacteria</taxon>
        <taxon>Bacillati</taxon>
        <taxon>Bacillota</taxon>
        <taxon>Bacilli</taxon>
        <taxon>Bacillales</taxon>
        <taxon>Bacillaceae</taxon>
        <taxon>Bacillus</taxon>
        <taxon>Bacillus cereus group</taxon>
    </lineage>
</organism>
<dbReference type="Proteomes" id="UP000076482">
    <property type="component" value="Unassembled WGS sequence"/>
</dbReference>
<sequence length="367" mass="42929">MNISLKGHTYTTKHLEAWYHAILTQNVKEAQIQFQEAKKEHEEMLLKETETFPLYHLYYALLQFRHTALTDGLSITKDSFQIIEDQEKPEDKHLSYLFHYYKAIHLTAINKYQEADEYFLKAQTLLSGHSQIEHADFYYRFATYHYHQQQPSFAIVNASKALEIFESQHGCERNISSCLSVLGASYVDVGHFEQAEESYNKALDILQKLNEEPLQLFVRGNLGLLYASQNLSEEAIRHLTQVIEKLPSHYKAIFLLAQEHEKLGLINKANHYIEIGKQLISELGNEEYKHHFAILEVFTNQNELDQIEPIVLKGIEYFNRESLYSYVSEYLEKLALAFYNKQQHEKASLYFFNSTVAKKSNERGLKK</sequence>
<proteinExistence type="predicted"/>
<dbReference type="Pfam" id="PF18801">
    <property type="entry name" value="RapH_N"/>
    <property type="match status" value="1"/>
</dbReference>
<dbReference type="Gene3D" id="1.25.40.10">
    <property type="entry name" value="Tetratricopeptide repeat domain"/>
    <property type="match status" value="1"/>
</dbReference>
<feature type="coiled-coil region" evidence="2">
    <location>
        <begin position="20"/>
        <end position="47"/>
    </location>
</feature>
<dbReference type="PATRIC" id="fig|1396.535.peg.316"/>
<evidence type="ECO:0000256" key="2">
    <source>
        <dbReference type="SAM" id="Coils"/>
    </source>
</evidence>
<dbReference type="PROSITE" id="PS50005">
    <property type="entry name" value="TPR"/>
    <property type="match status" value="1"/>
</dbReference>
<keyword evidence="1" id="KW-0802">TPR repeat</keyword>
<evidence type="ECO:0000313" key="4">
    <source>
        <dbReference type="Proteomes" id="UP000076482"/>
    </source>
</evidence>
<dbReference type="RefSeq" id="WP_063261406.1">
    <property type="nucleotide sequence ID" value="NZ_LJKE01000051.1"/>
</dbReference>
<protein>
    <submittedName>
        <fullName evidence="3">Putative response regulator aspartate phosphatase</fullName>
    </submittedName>
</protein>
<dbReference type="InterPro" id="IPR019734">
    <property type="entry name" value="TPR_rpt"/>
</dbReference>
<dbReference type="Pfam" id="PF13424">
    <property type="entry name" value="TPR_12"/>
    <property type="match status" value="1"/>
</dbReference>
<name>A0A164NIS8_BACCE</name>
<evidence type="ECO:0000313" key="3">
    <source>
        <dbReference type="EMBL" id="KZD64261.1"/>
    </source>
</evidence>
<reference evidence="3 4" key="1">
    <citation type="submission" date="2015-09" db="EMBL/GenBank/DDBJ databases">
        <title>Bacillus cereus food isolates.</title>
        <authorList>
            <person name="Boekhorst J."/>
        </authorList>
    </citation>
    <scope>NUCLEOTIDE SEQUENCE [LARGE SCALE GENOMIC DNA]</scope>
    <source>
        <strain evidence="3 4">B4088</strain>
    </source>
</reference>
<evidence type="ECO:0000256" key="1">
    <source>
        <dbReference type="PROSITE-ProRule" id="PRU00339"/>
    </source>
</evidence>
<keyword evidence="2" id="KW-0175">Coiled coil</keyword>
<accession>A0A164NIS8</accession>
<feature type="repeat" description="TPR" evidence="1">
    <location>
        <begin position="176"/>
        <end position="209"/>
    </location>
</feature>
<dbReference type="SUPFAM" id="SSF48452">
    <property type="entry name" value="TPR-like"/>
    <property type="match status" value="1"/>
</dbReference>
<dbReference type="InterPro" id="IPR011990">
    <property type="entry name" value="TPR-like_helical_dom_sf"/>
</dbReference>
<dbReference type="SMART" id="SM00028">
    <property type="entry name" value="TPR"/>
    <property type="match status" value="6"/>
</dbReference>